<dbReference type="PANTHER" id="PTHR43011">
    <property type="entry name" value="IRON-SULFUR CLUSTER ASSEMBLY 2 HOMOLOG, MITOCHONDRIAL"/>
    <property type="match status" value="1"/>
</dbReference>
<dbReference type="AlphaFoldDB" id="A0A2U3QHA0"/>
<dbReference type="GO" id="GO:0051539">
    <property type="term" value="F:4 iron, 4 sulfur cluster binding"/>
    <property type="evidence" value="ECO:0007669"/>
    <property type="project" value="TreeGrafter"/>
</dbReference>
<name>A0A2U3QHA0_9BACT</name>
<reference evidence="3" key="1">
    <citation type="submission" date="2018-03" db="EMBL/GenBank/DDBJ databases">
        <authorList>
            <person name="Zecchin S."/>
        </authorList>
    </citation>
    <scope>NUCLEOTIDE SEQUENCE [LARGE SCALE GENOMIC DNA]</scope>
</reference>
<organism evidence="2 3">
    <name type="scientific">Candidatus Sulfobium mesophilum</name>
    <dbReference type="NCBI Taxonomy" id="2016548"/>
    <lineage>
        <taxon>Bacteria</taxon>
        <taxon>Pseudomonadati</taxon>
        <taxon>Nitrospirota</taxon>
        <taxon>Nitrospiria</taxon>
        <taxon>Nitrospirales</taxon>
        <taxon>Nitrospiraceae</taxon>
        <taxon>Candidatus Sulfobium</taxon>
    </lineage>
</organism>
<keyword evidence="3" id="KW-1185">Reference proteome</keyword>
<proteinExistence type="predicted"/>
<evidence type="ECO:0000313" key="3">
    <source>
        <dbReference type="Proteomes" id="UP000245125"/>
    </source>
</evidence>
<dbReference type="Pfam" id="PF01521">
    <property type="entry name" value="Fe-S_biosyn"/>
    <property type="match status" value="1"/>
</dbReference>
<dbReference type="InterPro" id="IPR035903">
    <property type="entry name" value="HesB-like_dom_sf"/>
</dbReference>
<dbReference type="OrthoDB" id="9801228at2"/>
<dbReference type="Gene3D" id="2.60.300.12">
    <property type="entry name" value="HesB-like domain"/>
    <property type="match status" value="1"/>
</dbReference>
<dbReference type="GO" id="GO:0005506">
    <property type="term" value="F:iron ion binding"/>
    <property type="evidence" value="ECO:0007669"/>
    <property type="project" value="TreeGrafter"/>
</dbReference>
<evidence type="ECO:0000313" key="2">
    <source>
        <dbReference type="EMBL" id="SPQ00740.1"/>
    </source>
</evidence>
<sequence length="106" mass="11160">MLKVSDTAAEKAKEILKAEGKEGWGLRIFVHGSGCCGPSYGMDIDEKASEGDETVEKNGLKVFVDKEAYASLGEKEIDYIKTEQGEGFVINGGEAPSCSSGCSSCG</sequence>
<dbReference type="NCBIfam" id="TIGR00049">
    <property type="entry name" value="iron-sulfur cluster assembly accessory protein"/>
    <property type="match status" value="1"/>
</dbReference>
<dbReference type="SUPFAM" id="SSF89360">
    <property type="entry name" value="HesB-like domain"/>
    <property type="match status" value="1"/>
</dbReference>
<dbReference type="EMBL" id="OUUY01000077">
    <property type="protein sequence ID" value="SPQ00740.1"/>
    <property type="molecule type" value="Genomic_DNA"/>
</dbReference>
<protein>
    <submittedName>
        <fullName evidence="2">Putative iron-sulfur cluster insertion protein ErpA</fullName>
    </submittedName>
</protein>
<evidence type="ECO:0000259" key="1">
    <source>
        <dbReference type="Pfam" id="PF01521"/>
    </source>
</evidence>
<dbReference type="GO" id="GO:0016226">
    <property type="term" value="P:iron-sulfur cluster assembly"/>
    <property type="evidence" value="ECO:0007669"/>
    <property type="project" value="InterPro"/>
</dbReference>
<accession>A0A2U3QHA0</accession>
<dbReference type="PANTHER" id="PTHR43011:SF1">
    <property type="entry name" value="IRON-SULFUR CLUSTER ASSEMBLY 2 HOMOLOG, MITOCHONDRIAL"/>
    <property type="match status" value="1"/>
</dbReference>
<dbReference type="GO" id="GO:0051537">
    <property type="term" value="F:2 iron, 2 sulfur cluster binding"/>
    <property type="evidence" value="ECO:0007669"/>
    <property type="project" value="TreeGrafter"/>
</dbReference>
<feature type="domain" description="Core" evidence="1">
    <location>
        <begin position="2"/>
        <end position="93"/>
    </location>
</feature>
<dbReference type="Proteomes" id="UP000245125">
    <property type="component" value="Unassembled WGS sequence"/>
</dbReference>
<dbReference type="InterPro" id="IPR000361">
    <property type="entry name" value="ATAP_core_dom"/>
</dbReference>
<gene>
    <name evidence="2" type="primary">erpA</name>
    <name evidence="2" type="ORF">NBG4_310013</name>
</gene>
<dbReference type="InterPro" id="IPR016092">
    <property type="entry name" value="ATAP"/>
</dbReference>